<feature type="transmembrane region" description="Helical" evidence="2">
    <location>
        <begin position="6"/>
        <end position="29"/>
    </location>
</feature>
<evidence type="ECO:0000256" key="1">
    <source>
        <dbReference type="SAM" id="Coils"/>
    </source>
</evidence>
<comment type="caution">
    <text evidence="3">The sequence shown here is derived from an EMBL/GenBank/DDBJ whole genome shotgun (WGS) entry which is preliminary data.</text>
</comment>
<dbReference type="Proteomes" id="UP001168380">
    <property type="component" value="Unassembled WGS sequence"/>
</dbReference>
<keyword evidence="2" id="KW-0472">Membrane</keyword>
<protein>
    <submittedName>
        <fullName evidence="3">Uncharacterized protein</fullName>
    </submittedName>
</protein>
<dbReference type="RefSeq" id="WP_302710691.1">
    <property type="nucleotide sequence ID" value="NZ_JAULRT010000015.1"/>
</dbReference>
<name>A0ABT8T907_9GAMM</name>
<keyword evidence="1" id="KW-0175">Coiled coil</keyword>
<organism evidence="3 4">
    <name type="scientific">Gilvimarinus algae</name>
    <dbReference type="NCBI Taxonomy" id="3058037"/>
    <lineage>
        <taxon>Bacteria</taxon>
        <taxon>Pseudomonadati</taxon>
        <taxon>Pseudomonadota</taxon>
        <taxon>Gammaproteobacteria</taxon>
        <taxon>Cellvibrionales</taxon>
        <taxon>Cellvibrionaceae</taxon>
        <taxon>Gilvimarinus</taxon>
    </lineage>
</organism>
<evidence type="ECO:0000256" key="2">
    <source>
        <dbReference type="SAM" id="Phobius"/>
    </source>
</evidence>
<proteinExistence type="predicted"/>
<dbReference type="EMBL" id="JAULRT010000015">
    <property type="protein sequence ID" value="MDO3380567.1"/>
    <property type="molecule type" value="Genomic_DNA"/>
</dbReference>
<accession>A0ABT8T907</accession>
<sequence length="418" mass="47021">MHLPLIGVIVGLEILLALLVLCLLALLYVRKLRALLARQQEQLRQAMEKAMAPAAPAPVAQPAPVSDPKTHLAEQLAATLEHFQALAPEVDIDQTEGAELDEPARISATRYALLKTELEATENGGWQEDHWQALAERLAPLLASDDSANLEQELANAQKRVANLEKFKKLFFEMEDQWEQARGEAQEYYNQLSALSSGVDDQERFDELLAKYHAVYDDIDQQIASASERKAPDPSTQTEHKTITITRADPRTAEELTKLRNVAADQHRIINKLQKQLQDAESAEQKEEVIQGLQTQLEQQLRYVKESETCVQLLESELETAVAKLNEYEMKAGQSAQNDDEMEQMRATLHQFTLETKDLLKHLDALEKENQTLKSTGGPASAADPTAGNALAQLREKYAELEFQYAELEEKYLELRSQ</sequence>
<reference evidence="3" key="1">
    <citation type="submission" date="2023-07" db="EMBL/GenBank/DDBJ databases">
        <title>Gilvimarinus algae sp. nov., isolated from the surface of Kelp.</title>
        <authorList>
            <person name="Sun Y.Y."/>
            <person name="Gong Y."/>
            <person name="Du Z.J."/>
        </authorList>
    </citation>
    <scope>NUCLEOTIDE SEQUENCE</scope>
    <source>
        <strain evidence="3">SDUM040014</strain>
    </source>
</reference>
<feature type="coiled-coil region" evidence="1">
    <location>
        <begin position="263"/>
        <end position="418"/>
    </location>
</feature>
<evidence type="ECO:0000313" key="4">
    <source>
        <dbReference type="Proteomes" id="UP001168380"/>
    </source>
</evidence>
<keyword evidence="2" id="KW-0812">Transmembrane</keyword>
<keyword evidence="2" id="KW-1133">Transmembrane helix</keyword>
<gene>
    <name evidence="3" type="ORF">QWI16_00145</name>
</gene>
<evidence type="ECO:0000313" key="3">
    <source>
        <dbReference type="EMBL" id="MDO3380567.1"/>
    </source>
</evidence>
<keyword evidence="4" id="KW-1185">Reference proteome</keyword>